<dbReference type="EMBL" id="GAMC01018247">
    <property type="protein sequence ID" value="JAB88308.1"/>
    <property type="molecule type" value="mRNA"/>
</dbReference>
<feature type="non-terminal residue" evidence="1">
    <location>
        <position position="158"/>
    </location>
</feature>
<reference evidence="1" key="1">
    <citation type="submission" date="2013-07" db="EMBL/GenBank/DDBJ databases">
        <authorList>
            <person name="Geib S."/>
        </authorList>
    </citation>
    <scope>NUCLEOTIDE SEQUENCE</scope>
</reference>
<protein>
    <submittedName>
        <fullName evidence="1">Uncharacterized protein</fullName>
    </submittedName>
</protein>
<evidence type="ECO:0000313" key="1">
    <source>
        <dbReference type="EMBL" id="JAB88309.1"/>
    </source>
</evidence>
<accession>W8BF07</accession>
<dbReference type="AlphaFoldDB" id="W8BF07"/>
<reference evidence="1" key="2">
    <citation type="journal article" date="2014" name="BMC Genomics">
        <title>A genomic perspective to assessing quality of mass-reared SIT flies used in Mediterranean fruit fly (Ceratitis capitata) eradication in California.</title>
        <authorList>
            <person name="Calla B."/>
            <person name="Hall B."/>
            <person name="Hou S."/>
            <person name="Geib S.M."/>
        </authorList>
    </citation>
    <scope>NUCLEOTIDE SEQUENCE</scope>
</reference>
<name>W8BF07_CERCA</name>
<sequence>MLTTTTPLVVQNWHAELSSPFSPNTPLDVMPTAELSLRSKRVNPLTTAFPFPLDVYGDYTDTYDDNDLTEDDALLGSEDYDMEEYEYDTESELEIEMSGQSECEAANDDGLMQATAEAATNTTPPLNVKSLVANASSVAQLGSGGVTGIRNSNINNNN</sequence>
<organism evidence="1">
    <name type="scientific">Ceratitis capitata</name>
    <name type="common">Mediterranean fruit fly</name>
    <name type="synonym">Tephritis capitata</name>
    <dbReference type="NCBI Taxonomy" id="7213"/>
    <lineage>
        <taxon>Eukaryota</taxon>
        <taxon>Metazoa</taxon>
        <taxon>Ecdysozoa</taxon>
        <taxon>Arthropoda</taxon>
        <taxon>Hexapoda</taxon>
        <taxon>Insecta</taxon>
        <taxon>Pterygota</taxon>
        <taxon>Neoptera</taxon>
        <taxon>Endopterygota</taxon>
        <taxon>Diptera</taxon>
        <taxon>Brachycera</taxon>
        <taxon>Muscomorpha</taxon>
        <taxon>Tephritoidea</taxon>
        <taxon>Tephritidae</taxon>
        <taxon>Ceratitis</taxon>
        <taxon>Ceratitis</taxon>
    </lineage>
</organism>
<dbReference type="EMBL" id="GAMC01018246">
    <property type="protein sequence ID" value="JAB88309.1"/>
    <property type="molecule type" value="mRNA"/>
</dbReference>
<proteinExistence type="evidence at transcript level"/>